<name>A0A831RJ74_9GAMM</name>
<reference evidence="12" key="1">
    <citation type="journal article" date="2020" name="mSystems">
        <title>Genome- and Community-Level Interaction Insights into Carbon Utilization and Element Cycling Functions of Hydrothermarchaeota in Hydrothermal Sediment.</title>
        <authorList>
            <person name="Zhou Z."/>
            <person name="Liu Y."/>
            <person name="Xu W."/>
            <person name="Pan J."/>
            <person name="Luo Z.H."/>
            <person name="Li M."/>
        </authorList>
    </citation>
    <scope>NUCLEOTIDE SEQUENCE [LARGE SCALE GENOMIC DNA]</scope>
    <source>
        <strain evidence="12">HyVt-443</strain>
    </source>
</reference>
<feature type="domain" description="T2SS protein K first SAM-like" evidence="11">
    <location>
        <begin position="108"/>
        <end position="196"/>
    </location>
</feature>
<evidence type="ECO:0000256" key="8">
    <source>
        <dbReference type="ARBA" id="ARBA00022989"/>
    </source>
</evidence>
<keyword evidence="4" id="KW-1003">Cell membrane</keyword>
<keyword evidence="3" id="KW-0813">Transport</keyword>
<proteinExistence type="inferred from homology"/>
<comment type="subcellular location">
    <subcellularLocation>
        <location evidence="1">Cell inner membrane</location>
    </subcellularLocation>
</comment>
<evidence type="ECO:0000256" key="3">
    <source>
        <dbReference type="ARBA" id="ARBA00022448"/>
    </source>
</evidence>
<organism evidence="12">
    <name type="scientific">Sedimenticola thiotaurini</name>
    <dbReference type="NCBI Taxonomy" id="1543721"/>
    <lineage>
        <taxon>Bacteria</taxon>
        <taxon>Pseudomonadati</taxon>
        <taxon>Pseudomonadota</taxon>
        <taxon>Gammaproteobacteria</taxon>
        <taxon>Chromatiales</taxon>
        <taxon>Sedimenticolaceae</taxon>
        <taxon>Sedimenticola</taxon>
    </lineage>
</organism>
<dbReference type="Gene3D" id="1.10.40.60">
    <property type="entry name" value="EpsJ-like"/>
    <property type="match status" value="1"/>
</dbReference>
<keyword evidence="8 10" id="KW-1133">Transmembrane helix</keyword>
<dbReference type="InterPro" id="IPR049031">
    <property type="entry name" value="T2SSK_SAM-like_1st"/>
</dbReference>
<dbReference type="AlphaFoldDB" id="A0A831RJ74"/>
<dbReference type="SUPFAM" id="SSF158544">
    <property type="entry name" value="GspK insert domain-like"/>
    <property type="match status" value="1"/>
</dbReference>
<comment type="caution">
    <text evidence="12">The sequence shown here is derived from an EMBL/GenBank/DDBJ whole genome shotgun (WGS) entry which is preliminary data.</text>
</comment>
<dbReference type="InterPro" id="IPR005628">
    <property type="entry name" value="GspK"/>
</dbReference>
<keyword evidence="5" id="KW-0997">Cell inner membrane</keyword>
<sequence>MKTVKERRCQAGVALVIVLWLLVLLSVMAFGFSRSMRSGVRIGLHRLEALQATELARAAIHKGLYDLLTMPPGQRYRLLLPGREQRFTLDGAELAYRIEDERGKVDLNRAPAELIGGLLGSLELPPERTASLSDAILDWRDSDDARRLNGAEGADYAAAGRPGLPPDRPFPSVQELQQVLGMDDLLYRRLLPLVTVHGIDGRINPLTAPRQVLLAIPEADPADVDEAVAQRGTASTGDPAPPLASLAGLGRWLARASGPVYTVTGRARLPSGAVTHRRMVIWLGGRGGGRGYRVLDWFPRGSWEPRREGE</sequence>
<evidence type="ECO:0000256" key="2">
    <source>
        <dbReference type="ARBA" id="ARBA00007246"/>
    </source>
</evidence>
<evidence type="ECO:0000256" key="7">
    <source>
        <dbReference type="ARBA" id="ARBA00022927"/>
    </source>
</evidence>
<keyword evidence="7" id="KW-0653">Protein transport</keyword>
<keyword evidence="6 10" id="KW-0812">Transmembrane</keyword>
<evidence type="ECO:0000259" key="11">
    <source>
        <dbReference type="Pfam" id="PF21687"/>
    </source>
</evidence>
<comment type="similarity">
    <text evidence="2">Belongs to the GSP K family.</text>
</comment>
<dbReference type="PANTHER" id="PTHR38831">
    <property type="entry name" value="TYPE II SECRETION SYSTEM PROTEIN K"/>
    <property type="match status" value="1"/>
</dbReference>
<keyword evidence="9 10" id="KW-0472">Membrane</keyword>
<evidence type="ECO:0000313" key="12">
    <source>
        <dbReference type="EMBL" id="HEB94877.1"/>
    </source>
</evidence>
<evidence type="ECO:0000256" key="5">
    <source>
        <dbReference type="ARBA" id="ARBA00022519"/>
    </source>
</evidence>
<protein>
    <recommendedName>
        <fullName evidence="11">T2SS protein K first SAM-like domain-containing protein</fullName>
    </recommendedName>
</protein>
<dbReference type="PANTHER" id="PTHR38831:SF2">
    <property type="entry name" value="TYPE II SECRETION SYSTEM PROTEIN K"/>
    <property type="match status" value="1"/>
</dbReference>
<feature type="transmembrane region" description="Helical" evidence="10">
    <location>
        <begin position="12"/>
        <end position="32"/>
    </location>
</feature>
<evidence type="ECO:0000256" key="9">
    <source>
        <dbReference type="ARBA" id="ARBA00023136"/>
    </source>
</evidence>
<dbReference type="EMBL" id="DRKP01000006">
    <property type="protein sequence ID" value="HEB94877.1"/>
    <property type="molecule type" value="Genomic_DNA"/>
</dbReference>
<dbReference type="GO" id="GO:0009306">
    <property type="term" value="P:protein secretion"/>
    <property type="evidence" value="ECO:0007669"/>
    <property type="project" value="InterPro"/>
</dbReference>
<dbReference type="Proteomes" id="UP000886251">
    <property type="component" value="Unassembled WGS sequence"/>
</dbReference>
<dbReference type="InterPro" id="IPR038072">
    <property type="entry name" value="GspK_central_sf"/>
</dbReference>
<evidence type="ECO:0000256" key="10">
    <source>
        <dbReference type="SAM" id="Phobius"/>
    </source>
</evidence>
<dbReference type="GO" id="GO:0005886">
    <property type="term" value="C:plasma membrane"/>
    <property type="evidence" value="ECO:0007669"/>
    <property type="project" value="UniProtKB-SubCell"/>
</dbReference>
<evidence type="ECO:0000256" key="6">
    <source>
        <dbReference type="ARBA" id="ARBA00022692"/>
    </source>
</evidence>
<evidence type="ECO:0000256" key="1">
    <source>
        <dbReference type="ARBA" id="ARBA00004533"/>
    </source>
</evidence>
<dbReference type="Pfam" id="PF21687">
    <property type="entry name" value="T2SSK_1st"/>
    <property type="match status" value="1"/>
</dbReference>
<evidence type="ECO:0000256" key="4">
    <source>
        <dbReference type="ARBA" id="ARBA00022475"/>
    </source>
</evidence>
<gene>
    <name evidence="12" type="ORF">ENI96_00405</name>
</gene>
<accession>A0A831RJ74</accession>